<evidence type="ECO:0000256" key="1">
    <source>
        <dbReference type="ARBA" id="ARBA00004141"/>
    </source>
</evidence>
<feature type="transmembrane region" description="Helical" evidence="6">
    <location>
        <begin position="123"/>
        <end position="142"/>
    </location>
</feature>
<sequence>MKKTAHDNEALAAAIEKPQVDGASSHSQSGSPAIDDSHANLARVDDAIEAIGWGKYQWQLALTCGFGFLADQMLLVAISVVTPQASMEFSPKYPLYLAFLPYYLAANGAALGNSSNYITYRDFAVSSVVGIIGPAISMYMVSTRLRSRISIAITAAACVAFAGAFTTVKSEAQNLAFSSMLGLWLNAVYSIIYGYTPQALDVEHRGLGAGLLMSMARISSLSAPFIATFADVRTSAPIWVACGCYGVIGLSALILPVDTAMFSRKSK</sequence>
<accession>A0A9Q8QTE3</accession>
<dbReference type="Proteomes" id="UP000829364">
    <property type="component" value="Chromosome 12"/>
</dbReference>
<dbReference type="EMBL" id="CP086365">
    <property type="protein sequence ID" value="UNI24496.1"/>
    <property type="molecule type" value="Genomic_DNA"/>
</dbReference>
<feature type="transmembrane region" description="Helical" evidence="6">
    <location>
        <begin position="60"/>
        <end position="81"/>
    </location>
</feature>
<keyword evidence="5 6" id="KW-0472">Membrane</keyword>
<evidence type="ECO:0000256" key="6">
    <source>
        <dbReference type="SAM" id="Phobius"/>
    </source>
</evidence>
<evidence type="ECO:0000256" key="5">
    <source>
        <dbReference type="ARBA" id="ARBA00023136"/>
    </source>
</evidence>
<reference evidence="7" key="1">
    <citation type="submission" date="2021-11" db="EMBL/GenBank/DDBJ databases">
        <title>Purpureocillium_takamizusanense_genome.</title>
        <authorList>
            <person name="Nguyen N.-H."/>
        </authorList>
    </citation>
    <scope>NUCLEOTIDE SEQUENCE</scope>
    <source>
        <strain evidence="7">PT3</strain>
    </source>
</reference>
<feature type="transmembrane region" description="Helical" evidence="6">
    <location>
        <begin position="149"/>
        <end position="168"/>
    </location>
</feature>
<keyword evidence="2" id="KW-0813">Transport</keyword>
<gene>
    <name evidence="7" type="ORF">JDV02_010236</name>
</gene>
<dbReference type="Gene3D" id="1.20.1250.20">
    <property type="entry name" value="MFS general substrate transporter like domains"/>
    <property type="match status" value="1"/>
</dbReference>
<evidence type="ECO:0000313" key="7">
    <source>
        <dbReference type="EMBL" id="UNI24496.1"/>
    </source>
</evidence>
<dbReference type="SUPFAM" id="SSF103473">
    <property type="entry name" value="MFS general substrate transporter"/>
    <property type="match status" value="1"/>
</dbReference>
<dbReference type="GO" id="GO:0016020">
    <property type="term" value="C:membrane"/>
    <property type="evidence" value="ECO:0007669"/>
    <property type="project" value="UniProtKB-SubCell"/>
</dbReference>
<evidence type="ECO:0008006" key="9">
    <source>
        <dbReference type="Google" id="ProtNLM"/>
    </source>
</evidence>
<organism evidence="7 8">
    <name type="scientific">Purpureocillium takamizusanense</name>
    <dbReference type="NCBI Taxonomy" id="2060973"/>
    <lineage>
        <taxon>Eukaryota</taxon>
        <taxon>Fungi</taxon>
        <taxon>Dikarya</taxon>
        <taxon>Ascomycota</taxon>
        <taxon>Pezizomycotina</taxon>
        <taxon>Sordariomycetes</taxon>
        <taxon>Hypocreomycetidae</taxon>
        <taxon>Hypocreales</taxon>
        <taxon>Ophiocordycipitaceae</taxon>
        <taxon>Purpureocillium</taxon>
    </lineage>
</organism>
<dbReference type="PANTHER" id="PTHR23511">
    <property type="entry name" value="SYNAPTIC VESICLE GLYCOPROTEIN 2"/>
    <property type="match status" value="1"/>
</dbReference>
<feature type="transmembrane region" description="Helical" evidence="6">
    <location>
        <begin position="236"/>
        <end position="257"/>
    </location>
</feature>
<feature type="transmembrane region" description="Helical" evidence="6">
    <location>
        <begin position="174"/>
        <end position="195"/>
    </location>
</feature>
<dbReference type="InterPro" id="IPR036259">
    <property type="entry name" value="MFS_trans_sf"/>
</dbReference>
<dbReference type="GeneID" id="72072180"/>
<evidence type="ECO:0000256" key="4">
    <source>
        <dbReference type="ARBA" id="ARBA00022989"/>
    </source>
</evidence>
<keyword evidence="8" id="KW-1185">Reference proteome</keyword>
<name>A0A9Q8QTE3_9HYPO</name>
<proteinExistence type="predicted"/>
<dbReference type="RefSeq" id="XP_047847977.1">
    <property type="nucleotide sequence ID" value="XM_047991964.1"/>
</dbReference>
<dbReference type="PANTHER" id="PTHR23511:SF4">
    <property type="entry name" value="MAJOR FACILITATOR SUPERFAMILY (MFS) PROFILE DOMAIN-CONTAINING PROTEIN"/>
    <property type="match status" value="1"/>
</dbReference>
<evidence type="ECO:0000313" key="8">
    <source>
        <dbReference type="Proteomes" id="UP000829364"/>
    </source>
</evidence>
<keyword evidence="4 6" id="KW-1133">Transmembrane helix</keyword>
<dbReference type="KEGG" id="ptkz:JDV02_010236"/>
<evidence type="ECO:0000256" key="3">
    <source>
        <dbReference type="ARBA" id="ARBA00022692"/>
    </source>
</evidence>
<dbReference type="OrthoDB" id="3936150at2759"/>
<keyword evidence="3 6" id="KW-0812">Transmembrane</keyword>
<evidence type="ECO:0000256" key="2">
    <source>
        <dbReference type="ARBA" id="ARBA00022448"/>
    </source>
</evidence>
<feature type="transmembrane region" description="Helical" evidence="6">
    <location>
        <begin position="93"/>
        <end position="111"/>
    </location>
</feature>
<comment type="subcellular location">
    <subcellularLocation>
        <location evidence="1">Membrane</location>
        <topology evidence="1">Multi-pass membrane protein</topology>
    </subcellularLocation>
</comment>
<protein>
    <recommendedName>
        <fullName evidence="9">Membrane transporter</fullName>
    </recommendedName>
</protein>
<dbReference type="AlphaFoldDB" id="A0A9Q8QTE3"/>